<dbReference type="GO" id="GO:1903785">
    <property type="term" value="P:L-valine transmembrane transport"/>
    <property type="evidence" value="ECO:0007669"/>
    <property type="project" value="TreeGrafter"/>
</dbReference>
<dbReference type="RefSeq" id="WP_254166612.1">
    <property type="nucleotide sequence ID" value="NZ_JANAFB010000018.1"/>
</dbReference>
<dbReference type="Proteomes" id="UP001139502">
    <property type="component" value="Unassembled WGS sequence"/>
</dbReference>
<sequence>MSAPHTASLPSAPPPAPPAGTAPGPVPEAAPGDVRTDDVEPAASERPAASDFRAALRSAGVIWLGIFVLGIGFGVLVTAHGLPWWLAPVISATVFAGSVEFVLIGLIAAGAPLAGIALTTFLMNSRHLFYGLSYPLHRIRSRWGRLYAIFSLCDEAFAILSSRDPRTLTGGRMIWTHVGMHAGWATGAVLGGLTGATLLSGVEGLDFILTALFIVLAVDAYLSRPDPLTAVLAGVSAVVAILLVPGSMLPVAMAVFLATLVARFAIASRRSRRA</sequence>
<organism evidence="10 11">
    <name type="scientific">Rothia santali</name>
    <dbReference type="NCBI Taxonomy" id="2949643"/>
    <lineage>
        <taxon>Bacteria</taxon>
        <taxon>Bacillati</taxon>
        <taxon>Actinomycetota</taxon>
        <taxon>Actinomycetes</taxon>
        <taxon>Micrococcales</taxon>
        <taxon>Micrococcaceae</taxon>
        <taxon>Rothia</taxon>
    </lineage>
</organism>
<evidence type="ECO:0000256" key="5">
    <source>
        <dbReference type="ARBA" id="ARBA00022692"/>
    </source>
</evidence>
<accession>A0A9X2HD60</accession>
<dbReference type="Pfam" id="PF03591">
    <property type="entry name" value="AzlC"/>
    <property type="match status" value="1"/>
</dbReference>
<feature type="compositionally biased region" description="Low complexity" evidence="8">
    <location>
        <begin position="1"/>
        <end position="10"/>
    </location>
</feature>
<evidence type="ECO:0000256" key="1">
    <source>
        <dbReference type="ARBA" id="ARBA00004651"/>
    </source>
</evidence>
<keyword evidence="7 9" id="KW-0472">Membrane</keyword>
<gene>
    <name evidence="10" type="ORF">NBM05_08830</name>
</gene>
<keyword evidence="11" id="KW-1185">Reference proteome</keyword>
<keyword evidence="6 9" id="KW-1133">Transmembrane helix</keyword>
<comment type="caution">
    <text evidence="10">The sequence shown here is derived from an EMBL/GenBank/DDBJ whole genome shotgun (WGS) entry which is preliminary data.</text>
</comment>
<evidence type="ECO:0000256" key="9">
    <source>
        <dbReference type="SAM" id="Phobius"/>
    </source>
</evidence>
<evidence type="ECO:0000256" key="7">
    <source>
        <dbReference type="ARBA" id="ARBA00023136"/>
    </source>
</evidence>
<dbReference type="PANTHER" id="PTHR34979:SF1">
    <property type="entry name" value="INNER MEMBRANE PROTEIN YGAZ"/>
    <property type="match status" value="1"/>
</dbReference>
<feature type="transmembrane region" description="Helical" evidence="9">
    <location>
        <begin position="205"/>
        <end position="223"/>
    </location>
</feature>
<evidence type="ECO:0000256" key="4">
    <source>
        <dbReference type="ARBA" id="ARBA00022475"/>
    </source>
</evidence>
<comment type="similarity">
    <text evidence="2">Belongs to the AzlC family.</text>
</comment>
<feature type="compositionally biased region" description="Pro residues" evidence="8">
    <location>
        <begin position="11"/>
        <end position="28"/>
    </location>
</feature>
<dbReference type="AlphaFoldDB" id="A0A9X2HD60"/>
<keyword evidence="3" id="KW-0813">Transport</keyword>
<comment type="subcellular location">
    <subcellularLocation>
        <location evidence="1">Cell membrane</location>
        <topology evidence="1">Multi-pass membrane protein</topology>
    </subcellularLocation>
</comment>
<evidence type="ECO:0000313" key="11">
    <source>
        <dbReference type="Proteomes" id="UP001139502"/>
    </source>
</evidence>
<dbReference type="GO" id="GO:0005886">
    <property type="term" value="C:plasma membrane"/>
    <property type="evidence" value="ECO:0007669"/>
    <property type="project" value="UniProtKB-SubCell"/>
</dbReference>
<protein>
    <submittedName>
        <fullName evidence="10">AzlC family ABC transporter permease</fullName>
    </submittedName>
</protein>
<dbReference type="EMBL" id="JANAFB010000018">
    <property type="protein sequence ID" value="MCP3426105.1"/>
    <property type="molecule type" value="Genomic_DNA"/>
</dbReference>
<dbReference type="PANTHER" id="PTHR34979">
    <property type="entry name" value="INNER MEMBRANE PROTEIN YGAZ"/>
    <property type="match status" value="1"/>
</dbReference>
<feature type="transmembrane region" description="Helical" evidence="9">
    <location>
        <begin position="174"/>
        <end position="193"/>
    </location>
</feature>
<reference evidence="10" key="1">
    <citation type="submission" date="2022-06" db="EMBL/GenBank/DDBJ databases">
        <title>Rothia sp. isolated from sandalwood seedling.</title>
        <authorList>
            <person name="Tuikhar N."/>
            <person name="Kirdat K."/>
            <person name="Thorat V."/>
            <person name="Swetha P."/>
            <person name="Padma S."/>
            <person name="Sundararaj R."/>
            <person name="Yadav A."/>
        </authorList>
    </citation>
    <scope>NUCLEOTIDE SEQUENCE</scope>
    <source>
        <strain evidence="10">AR01</strain>
    </source>
</reference>
<proteinExistence type="inferred from homology"/>
<feature type="transmembrane region" description="Helical" evidence="9">
    <location>
        <begin position="101"/>
        <end position="123"/>
    </location>
</feature>
<feature type="transmembrane region" description="Helical" evidence="9">
    <location>
        <begin position="61"/>
        <end position="81"/>
    </location>
</feature>
<feature type="transmembrane region" description="Helical" evidence="9">
    <location>
        <begin position="235"/>
        <end position="266"/>
    </location>
</feature>
<evidence type="ECO:0000256" key="3">
    <source>
        <dbReference type="ARBA" id="ARBA00022448"/>
    </source>
</evidence>
<keyword evidence="4" id="KW-1003">Cell membrane</keyword>
<evidence type="ECO:0000256" key="6">
    <source>
        <dbReference type="ARBA" id="ARBA00022989"/>
    </source>
</evidence>
<dbReference type="InterPro" id="IPR011606">
    <property type="entry name" value="Brnchd-chn_aa_trnsp_permease"/>
</dbReference>
<name>A0A9X2HD60_9MICC</name>
<keyword evidence="5 9" id="KW-0812">Transmembrane</keyword>
<feature type="transmembrane region" description="Helical" evidence="9">
    <location>
        <begin position="144"/>
        <end position="162"/>
    </location>
</feature>
<feature type="region of interest" description="Disordered" evidence="8">
    <location>
        <begin position="1"/>
        <end position="46"/>
    </location>
</feature>
<evidence type="ECO:0000256" key="2">
    <source>
        <dbReference type="ARBA" id="ARBA00010735"/>
    </source>
</evidence>
<evidence type="ECO:0000313" key="10">
    <source>
        <dbReference type="EMBL" id="MCP3426105.1"/>
    </source>
</evidence>
<evidence type="ECO:0000256" key="8">
    <source>
        <dbReference type="SAM" id="MobiDB-lite"/>
    </source>
</evidence>